<dbReference type="FunCoup" id="A0A3N4MGT8">
    <property type="interactions" value="996"/>
</dbReference>
<dbReference type="SUPFAM" id="SSF55257">
    <property type="entry name" value="RBP11-like subunits of RNA polymerase"/>
    <property type="match status" value="1"/>
</dbReference>
<keyword evidence="3" id="KW-0240">DNA-directed RNA polymerase</keyword>
<evidence type="ECO:0000256" key="2">
    <source>
        <dbReference type="ARBA" id="ARBA00011730"/>
    </source>
</evidence>
<dbReference type="InterPro" id="IPR036603">
    <property type="entry name" value="RBP11-like"/>
</dbReference>
<dbReference type="Gene3D" id="3.30.1360.10">
    <property type="entry name" value="RNA polymerase, RBP11-like subunit"/>
    <property type="match status" value="1"/>
</dbReference>
<dbReference type="GO" id="GO:0006366">
    <property type="term" value="P:transcription by RNA polymerase II"/>
    <property type="evidence" value="ECO:0007669"/>
    <property type="project" value="TreeGrafter"/>
</dbReference>
<dbReference type="Pfam" id="PF01000">
    <property type="entry name" value="RNA_pol_A_bac"/>
    <property type="match status" value="1"/>
</dbReference>
<dbReference type="AlphaFoldDB" id="A0A3N4MGT8"/>
<evidence type="ECO:0000259" key="9">
    <source>
        <dbReference type="SMART" id="SM00662"/>
    </source>
</evidence>
<organism evidence="10 11">
    <name type="scientific">Terfezia boudieri ATCC MYA-4762</name>
    <dbReference type="NCBI Taxonomy" id="1051890"/>
    <lineage>
        <taxon>Eukaryota</taxon>
        <taxon>Fungi</taxon>
        <taxon>Dikarya</taxon>
        <taxon>Ascomycota</taxon>
        <taxon>Pezizomycotina</taxon>
        <taxon>Pezizomycetes</taxon>
        <taxon>Pezizales</taxon>
        <taxon>Pezizaceae</taxon>
        <taxon>Terfezia</taxon>
    </lineage>
</organism>
<keyword evidence="11" id="KW-1185">Reference proteome</keyword>
<reference evidence="10 11" key="1">
    <citation type="journal article" date="2018" name="Nat. Ecol. Evol.">
        <title>Pezizomycetes genomes reveal the molecular basis of ectomycorrhizal truffle lifestyle.</title>
        <authorList>
            <person name="Murat C."/>
            <person name="Payen T."/>
            <person name="Noel B."/>
            <person name="Kuo A."/>
            <person name="Morin E."/>
            <person name="Chen J."/>
            <person name="Kohler A."/>
            <person name="Krizsan K."/>
            <person name="Balestrini R."/>
            <person name="Da Silva C."/>
            <person name="Montanini B."/>
            <person name="Hainaut M."/>
            <person name="Levati E."/>
            <person name="Barry K.W."/>
            <person name="Belfiori B."/>
            <person name="Cichocki N."/>
            <person name="Clum A."/>
            <person name="Dockter R.B."/>
            <person name="Fauchery L."/>
            <person name="Guy J."/>
            <person name="Iotti M."/>
            <person name="Le Tacon F."/>
            <person name="Lindquist E.A."/>
            <person name="Lipzen A."/>
            <person name="Malagnac F."/>
            <person name="Mello A."/>
            <person name="Molinier V."/>
            <person name="Miyauchi S."/>
            <person name="Poulain J."/>
            <person name="Riccioni C."/>
            <person name="Rubini A."/>
            <person name="Sitrit Y."/>
            <person name="Splivallo R."/>
            <person name="Traeger S."/>
            <person name="Wang M."/>
            <person name="Zifcakova L."/>
            <person name="Wipf D."/>
            <person name="Zambonelli A."/>
            <person name="Paolocci F."/>
            <person name="Nowrousian M."/>
            <person name="Ottonello S."/>
            <person name="Baldrian P."/>
            <person name="Spatafora J.W."/>
            <person name="Henrissat B."/>
            <person name="Nagy L.G."/>
            <person name="Aury J.M."/>
            <person name="Wincker P."/>
            <person name="Grigoriev I.V."/>
            <person name="Bonfante P."/>
            <person name="Martin F.M."/>
        </authorList>
    </citation>
    <scope>NUCLEOTIDE SEQUENCE [LARGE SCALE GENOMIC DNA]</scope>
    <source>
        <strain evidence="10 11">ATCC MYA-4762</strain>
    </source>
</reference>
<dbReference type="InterPro" id="IPR011263">
    <property type="entry name" value="DNA-dir_RNA_pol_RpoA/D/Rpb3"/>
</dbReference>
<dbReference type="GO" id="GO:0003899">
    <property type="term" value="F:DNA-directed RNA polymerase activity"/>
    <property type="evidence" value="ECO:0007669"/>
    <property type="project" value="InterPro"/>
</dbReference>
<dbReference type="GO" id="GO:0046983">
    <property type="term" value="F:protein dimerization activity"/>
    <property type="evidence" value="ECO:0007669"/>
    <property type="project" value="InterPro"/>
</dbReference>
<evidence type="ECO:0000256" key="3">
    <source>
        <dbReference type="ARBA" id="ARBA00022478"/>
    </source>
</evidence>
<dbReference type="InterPro" id="IPR011262">
    <property type="entry name" value="DNA-dir_RNA_pol_insert"/>
</dbReference>
<keyword evidence="4" id="KW-0804">Transcription</keyword>
<evidence type="ECO:0000256" key="8">
    <source>
        <dbReference type="SAM" id="MobiDB-lite"/>
    </source>
</evidence>
<feature type="domain" description="DNA-directed RNA polymerase RpoA/D/Rpb3-type" evidence="9">
    <location>
        <begin position="25"/>
        <end position="267"/>
    </location>
</feature>
<name>A0A3N4MGT8_9PEZI</name>
<evidence type="ECO:0000313" key="10">
    <source>
        <dbReference type="EMBL" id="RPB28005.1"/>
    </source>
</evidence>
<dbReference type="HAMAP" id="MF_00320">
    <property type="entry name" value="RNApol_arch_Rpo3"/>
    <property type="match status" value="1"/>
</dbReference>
<dbReference type="STRING" id="1051890.A0A3N4MGT8"/>
<feature type="region of interest" description="Disordered" evidence="8">
    <location>
        <begin position="277"/>
        <end position="337"/>
    </location>
</feature>
<dbReference type="NCBIfam" id="NF001988">
    <property type="entry name" value="PRK00783.1"/>
    <property type="match status" value="1"/>
</dbReference>
<sequence>MDEMDFAGPDAIGPQVTIRQANDRHVDFVLSNCDLAFANSIRRIIIAEVPTVAIDLVEIETNSSVIPDEFLSHRLGLIPLDSSQVDDKLVYYRDCTCDAYCEQCSVTLTLYAKCTGETNVTIYARDLAVAEGAPCGTPVINDPDGHGSIICKLRKGQELKLRCIAKKGIAKEHAKWSPVSAVAFEYDPHNKLRHIDYWYEEDAASEWPRSSNADWEEPLAEGEPFNYDAVPSRFYIDVESVGQIPPQEILEQGIKYLQEKLAAIIQGLTGADANVDGFSGGARSPPGAHGANGNAGGRDDSWGDQGYTTPFQSGGRTTYDAWNGGTTPYGGGGGSSW</sequence>
<evidence type="ECO:0000256" key="4">
    <source>
        <dbReference type="ARBA" id="ARBA00023163"/>
    </source>
</evidence>
<evidence type="ECO:0000313" key="11">
    <source>
        <dbReference type="Proteomes" id="UP000267821"/>
    </source>
</evidence>
<comment type="subunit">
    <text evidence="2">Component of the RNA polymerase II (Pol II) complex consisting of 12 subunits.</text>
</comment>
<evidence type="ECO:0000256" key="6">
    <source>
        <dbReference type="ARBA" id="ARBA00025804"/>
    </source>
</evidence>
<dbReference type="InterPro" id="IPR001514">
    <property type="entry name" value="DNA-dir_RNA_pol_30-40kDasu_CS"/>
</dbReference>
<dbReference type="Proteomes" id="UP000267821">
    <property type="component" value="Unassembled WGS sequence"/>
</dbReference>
<protein>
    <recommendedName>
        <fullName evidence="7">DNA-directed RNA polymerase II subunit RPB3</fullName>
    </recommendedName>
</protein>
<dbReference type="PROSITE" id="PS00446">
    <property type="entry name" value="RNA_POL_D_30KD"/>
    <property type="match status" value="1"/>
</dbReference>
<dbReference type="Pfam" id="PF01193">
    <property type="entry name" value="RNA_pol_L"/>
    <property type="match status" value="1"/>
</dbReference>
<dbReference type="InterPro" id="IPR036643">
    <property type="entry name" value="RNApol_insert_sf"/>
</dbReference>
<proteinExistence type="inferred from homology"/>
<dbReference type="GO" id="GO:0003677">
    <property type="term" value="F:DNA binding"/>
    <property type="evidence" value="ECO:0007669"/>
    <property type="project" value="InterPro"/>
</dbReference>
<comment type="similarity">
    <text evidence="6">Belongs to the archaeal Rpo3/eukaryotic RPB3 RNA polymerase subunit family.</text>
</comment>
<dbReference type="PANTHER" id="PTHR11800:SF2">
    <property type="entry name" value="DNA-DIRECTED RNA POLYMERASE II SUBUNIT RPB3"/>
    <property type="match status" value="1"/>
</dbReference>
<evidence type="ECO:0000256" key="7">
    <source>
        <dbReference type="ARBA" id="ARBA00072506"/>
    </source>
</evidence>
<evidence type="ECO:0000256" key="1">
    <source>
        <dbReference type="ARBA" id="ARBA00004123"/>
    </source>
</evidence>
<feature type="compositionally biased region" description="Polar residues" evidence="8">
    <location>
        <begin position="306"/>
        <end position="316"/>
    </location>
</feature>
<dbReference type="Gene3D" id="2.170.120.12">
    <property type="entry name" value="DNA-directed RNA polymerase, insert domain"/>
    <property type="match status" value="1"/>
</dbReference>
<feature type="compositionally biased region" description="Gly residues" evidence="8">
    <location>
        <begin position="327"/>
        <end position="337"/>
    </location>
</feature>
<keyword evidence="5" id="KW-0539">Nucleus</keyword>
<accession>A0A3N4MGT8</accession>
<dbReference type="InterPro" id="IPR050518">
    <property type="entry name" value="Rpo3/RPB3_RNA_Pol_subunit"/>
</dbReference>
<dbReference type="InterPro" id="IPR022842">
    <property type="entry name" value="RNAP_Rpo3/Rpb3/RPAC1"/>
</dbReference>
<dbReference type="SUPFAM" id="SSF56553">
    <property type="entry name" value="Insert subdomain of RNA polymerase alpha subunit"/>
    <property type="match status" value="1"/>
</dbReference>
<dbReference type="PANTHER" id="PTHR11800">
    <property type="entry name" value="DNA-DIRECTED RNA POLYMERASE"/>
    <property type="match status" value="1"/>
</dbReference>
<dbReference type="CDD" id="cd07031">
    <property type="entry name" value="RNAP_II_RPB3"/>
    <property type="match status" value="1"/>
</dbReference>
<gene>
    <name evidence="10" type="ORF">L211DRAFT_855664</name>
</gene>
<dbReference type="SMART" id="SM00662">
    <property type="entry name" value="RPOLD"/>
    <property type="match status" value="1"/>
</dbReference>
<dbReference type="GO" id="GO:0005665">
    <property type="term" value="C:RNA polymerase II, core complex"/>
    <property type="evidence" value="ECO:0007669"/>
    <property type="project" value="TreeGrafter"/>
</dbReference>
<dbReference type="InParanoid" id="A0A3N4MGT8"/>
<dbReference type="OrthoDB" id="270173at2759"/>
<dbReference type="EMBL" id="ML121530">
    <property type="protein sequence ID" value="RPB28005.1"/>
    <property type="molecule type" value="Genomic_DNA"/>
</dbReference>
<evidence type="ECO:0000256" key="5">
    <source>
        <dbReference type="ARBA" id="ARBA00023242"/>
    </source>
</evidence>
<comment type="subcellular location">
    <subcellularLocation>
        <location evidence="1">Nucleus</location>
    </subcellularLocation>
</comment>
<dbReference type="FunFam" id="2.170.120.12:FF:000002">
    <property type="entry name" value="DNA-directed RNA polymerase II subunit RPB3"/>
    <property type="match status" value="1"/>
</dbReference>